<dbReference type="EMBL" id="AUNC01000012">
    <property type="protein sequence ID" value="KEO57786.1"/>
    <property type="molecule type" value="Genomic_DNA"/>
</dbReference>
<sequence length="55" mass="6542">MISKSAFARKLQMRFFFVSFEFLAEMRQARYAYASIFLDPKMSLRQNRSLGDKPN</sequence>
<accession>A0ABR4TQ87</accession>
<name>A0ABR4TQ87_9PROT</name>
<proteinExistence type="predicted"/>
<dbReference type="Proteomes" id="UP000027463">
    <property type="component" value="Unassembled WGS sequence"/>
</dbReference>
<reference evidence="1 2" key="1">
    <citation type="submission" date="2013-07" db="EMBL/GenBank/DDBJ databases">
        <title>Thalassospira permensis NBRC 106175 Genome Sequencing.</title>
        <authorList>
            <person name="Lai Q."/>
            <person name="Shao Z."/>
        </authorList>
    </citation>
    <scope>NUCLEOTIDE SEQUENCE [LARGE SCALE GENOMIC DNA]</scope>
    <source>
        <strain evidence="1 2">NBRC 106175</strain>
    </source>
</reference>
<evidence type="ECO:0000313" key="2">
    <source>
        <dbReference type="Proteomes" id="UP000027463"/>
    </source>
</evidence>
<comment type="caution">
    <text evidence="1">The sequence shown here is derived from an EMBL/GenBank/DDBJ whole genome shotgun (WGS) entry which is preliminary data.</text>
</comment>
<protein>
    <submittedName>
        <fullName evidence="1">Uncharacterized protein</fullName>
    </submittedName>
</protein>
<organism evidence="1 2">
    <name type="scientific">Thalassospira permensis NBRC 106175</name>
    <dbReference type="NCBI Taxonomy" id="1353532"/>
    <lineage>
        <taxon>Bacteria</taxon>
        <taxon>Pseudomonadati</taxon>
        <taxon>Pseudomonadota</taxon>
        <taxon>Alphaproteobacteria</taxon>
        <taxon>Rhodospirillales</taxon>
        <taxon>Thalassospiraceae</taxon>
        <taxon>Thalassospira</taxon>
    </lineage>
</organism>
<evidence type="ECO:0000313" key="1">
    <source>
        <dbReference type="EMBL" id="KEO57786.1"/>
    </source>
</evidence>
<gene>
    <name evidence="1" type="ORF">SMB34_03485</name>
</gene>
<keyword evidence="2" id="KW-1185">Reference proteome</keyword>